<organism evidence="2 3">
    <name type="scientific">Comamonas faecalis</name>
    <dbReference type="NCBI Taxonomy" id="1387849"/>
    <lineage>
        <taxon>Bacteria</taxon>
        <taxon>Pseudomonadati</taxon>
        <taxon>Pseudomonadota</taxon>
        <taxon>Betaproteobacteria</taxon>
        <taxon>Burkholderiales</taxon>
        <taxon>Comamonadaceae</taxon>
        <taxon>Comamonas</taxon>
    </lineage>
</organism>
<feature type="transmembrane region" description="Helical" evidence="1">
    <location>
        <begin position="12"/>
        <end position="35"/>
    </location>
</feature>
<comment type="caution">
    <text evidence="2">The sequence shown here is derived from an EMBL/GenBank/DDBJ whole genome shotgun (WGS) entry which is preliminary data.</text>
</comment>
<evidence type="ECO:0000313" key="3">
    <source>
        <dbReference type="Proteomes" id="UP001501627"/>
    </source>
</evidence>
<evidence type="ECO:0000313" key="2">
    <source>
        <dbReference type="EMBL" id="GAA3985783.1"/>
    </source>
</evidence>
<proteinExistence type="predicted"/>
<keyword evidence="1" id="KW-0812">Transmembrane</keyword>
<dbReference type="EMBL" id="BAABBP010000003">
    <property type="protein sequence ID" value="GAA3985783.1"/>
    <property type="molecule type" value="Genomic_DNA"/>
</dbReference>
<evidence type="ECO:0000256" key="1">
    <source>
        <dbReference type="SAM" id="Phobius"/>
    </source>
</evidence>
<name>A0ABP7QPB7_9BURK</name>
<dbReference type="Proteomes" id="UP001501627">
    <property type="component" value="Unassembled WGS sequence"/>
</dbReference>
<gene>
    <name evidence="2" type="ORF">GCM10022279_06200</name>
</gene>
<accession>A0ABP7QPB7</accession>
<protein>
    <recommendedName>
        <fullName evidence="4">ABC transporter permease</fullName>
    </recommendedName>
</protein>
<keyword evidence="3" id="KW-1185">Reference proteome</keyword>
<evidence type="ECO:0008006" key="4">
    <source>
        <dbReference type="Google" id="ProtNLM"/>
    </source>
</evidence>
<keyword evidence="1" id="KW-1133">Transmembrane helix</keyword>
<reference evidence="3" key="1">
    <citation type="journal article" date="2019" name="Int. J. Syst. Evol. Microbiol.">
        <title>The Global Catalogue of Microorganisms (GCM) 10K type strain sequencing project: providing services to taxonomists for standard genome sequencing and annotation.</title>
        <authorList>
            <consortium name="The Broad Institute Genomics Platform"/>
            <consortium name="The Broad Institute Genome Sequencing Center for Infectious Disease"/>
            <person name="Wu L."/>
            <person name="Ma J."/>
        </authorList>
    </citation>
    <scope>NUCLEOTIDE SEQUENCE [LARGE SCALE GENOMIC DNA]</scope>
    <source>
        <strain evidence="3">JCM 17561</strain>
    </source>
</reference>
<keyword evidence="1" id="KW-0472">Membrane</keyword>
<sequence>MGYLILQAEGRFDINTVMAGILVLTAFALALDGLVGRIERRLMTWQPKAGESEKL</sequence>